<protein>
    <submittedName>
        <fullName evidence="5">Chaperone protein dnaK</fullName>
    </submittedName>
</protein>
<dbReference type="SUPFAM" id="SSF100934">
    <property type="entry name" value="Heat shock protein 70kD (HSP70), C-terminal subdomain"/>
    <property type="match status" value="1"/>
</dbReference>
<evidence type="ECO:0000313" key="6">
    <source>
        <dbReference type="Proteomes" id="UP000001610"/>
    </source>
</evidence>
<feature type="region of interest" description="Disordered" evidence="4">
    <location>
        <begin position="1082"/>
        <end position="1107"/>
    </location>
</feature>
<dbReference type="Gene3D" id="3.30.420.40">
    <property type="match status" value="2"/>
</dbReference>
<dbReference type="PRINTS" id="PR00301">
    <property type="entry name" value="HEATSHOCK70"/>
</dbReference>
<dbReference type="AlphaFoldDB" id="G3JRD7"/>
<dbReference type="GO" id="GO:0030968">
    <property type="term" value="P:endoplasmic reticulum unfolded protein response"/>
    <property type="evidence" value="ECO:0007669"/>
    <property type="project" value="TreeGrafter"/>
</dbReference>
<keyword evidence="1" id="KW-0547">Nucleotide-binding</keyword>
<dbReference type="STRING" id="983644.G3JRD7"/>
<dbReference type="InterPro" id="IPR043129">
    <property type="entry name" value="ATPase_NBD"/>
</dbReference>
<feature type="compositionally biased region" description="Basic and acidic residues" evidence="4">
    <location>
        <begin position="743"/>
        <end position="756"/>
    </location>
</feature>
<reference evidence="5 6" key="1">
    <citation type="journal article" date="2011" name="Genome Biol.">
        <title>Genome sequence of the insect pathogenic fungus Cordyceps militaris, a valued traditional Chinese medicine.</title>
        <authorList>
            <person name="Zheng P."/>
            <person name="Xia Y."/>
            <person name="Xiao G."/>
            <person name="Xiong C."/>
            <person name="Hu X."/>
            <person name="Zhang S."/>
            <person name="Zheng H."/>
            <person name="Huang Y."/>
            <person name="Zhou Y."/>
            <person name="Wang S."/>
            <person name="Zhao G.P."/>
            <person name="Liu X."/>
            <person name="St Leger R.J."/>
            <person name="Wang C."/>
        </authorList>
    </citation>
    <scope>NUCLEOTIDE SEQUENCE [LARGE SCALE GENOMIC DNA]</scope>
    <source>
        <strain evidence="5 6">CM01</strain>
    </source>
</reference>
<dbReference type="InterPro" id="IPR029048">
    <property type="entry name" value="HSP70_C_sf"/>
</dbReference>
<keyword evidence="3" id="KW-0143">Chaperone</keyword>
<feature type="region of interest" description="Disordered" evidence="4">
    <location>
        <begin position="743"/>
        <end position="808"/>
    </location>
</feature>
<dbReference type="Gene3D" id="3.90.640.10">
    <property type="entry name" value="Actin, Chain A, domain 4"/>
    <property type="match status" value="1"/>
</dbReference>
<dbReference type="Gene3D" id="1.20.1270.10">
    <property type="match status" value="1"/>
</dbReference>
<evidence type="ECO:0000256" key="1">
    <source>
        <dbReference type="ARBA" id="ARBA00022741"/>
    </source>
</evidence>
<dbReference type="OMA" id="VNQQAHI"/>
<dbReference type="PANTHER" id="PTHR45639:SF3">
    <property type="entry name" value="HYPOXIA UP-REGULATED PROTEIN 1"/>
    <property type="match status" value="1"/>
</dbReference>
<feature type="compositionally biased region" description="Low complexity" evidence="4">
    <location>
        <begin position="773"/>
        <end position="790"/>
    </location>
</feature>
<dbReference type="OrthoDB" id="10262720at2759"/>
<evidence type="ECO:0000256" key="2">
    <source>
        <dbReference type="ARBA" id="ARBA00022840"/>
    </source>
</evidence>
<feature type="compositionally biased region" description="Basic residues" evidence="4">
    <location>
        <begin position="757"/>
        <end position="771"/>
    </location>
</feature>
<dbReference type="eggNOG" id="KOG0104">
    <property type="taxonomic scope" value="Eukaryota"/>
</dbReference>
<dbReference type="FunFam" id="1.20.1270.10:FF:000002">
    <property type="entry name" value="Heat shock 70 kDa protein 4"/>
    <property type="match status" value="1"/>
</dbReference>
<dbReference type="GO" id="GO:0140662">
    <property type="term" value="F:ATP-dependent protein folding chaperone"/>
    <property type="evidence" value="ECO:0007669"/>
    <property type="project" value="InterPro"/>
</dbReference>
<dbReference type="HOGENOM" id="CLU_005965_5_0_1"/>
<feature type="region of interest" description="Disordered" evidence="4">
    <location>
        <begin position="966"/>
        <end position="1027"/>
    </location>
</feature>
<dbReference type="InterPro" id="IPR013126">
    <property type="entry name" value="Hsp_70_fam"/>
</dbReference>
<keyword evidence="2" id="KW-0067">ATP-binding</keyword>
<dbReference type="GO" id="GO:0005524">
    <property type="term" value="F:ATP binding"/>
    <property type="evidence" value="ECO:0007669"/>
    <property type="project" value="UniProtKB-KW"/>
</dbReference>
<dbReference type="GO" id="GO:0034663">
    <property type="term" value="C:endoplasmic reticulum chaperone complex"/>
    <property type="evidence" value="ECO:0007669"/>
    <property type="project" value="TreeGrafter"/>
</dbReference>
<dbReference type="CDD" id="cd10230">
    <property type="entry name" value="ASKHA_NBD_HSP70_HYOU1"/>
    <property type="match status" value="1"/>
</dbReference>
<dbReference type="Gene3D" id="3.30.30.30">
    <property type="match status" value="1"/>
</dbReference>
<dbReference type="RefSeq" id="XP_006673732.1">
    <property type="nucleotide sequence ID" value="XM_006673669.1"/>
</dbReference>
<dbReference type="FunFam" id="3.90.640.10:FF:000039">
    <property type="entry name" value="Hsp70 family chaperone Lhs1/Orp150"/>
    <property type="match status" value="1"/>
</dbReference>
<keyword evidence="6" id="KW-1185">Reference proteome</keyword>
<feature type="region of interest" description="Disordered" evidence="4">
    <location>
        <begin position="1135"/>
        <end position="1160"/>
    </location>
</feature>
<dbReference type="Pfam" id="PF00012">
    <property type="entry name" value="HSP70"/>
    <property type="match status" value="1"/>
</dbReference>
<gene>
    <name evidence="5" type="ORF">CCM_08531</name>
</gene>
<feature type="compositionally biased region" description="Basic residues" evidence="4">
    <location>
        <begin position="1088"/>
        <end position="1104"/>
    </location>
</feature>
<feature type="compositionally biased region" description="Low complexity" evidence="4">
    <location>
        <begin position="968"/>
        <end position="988"/>
    </location>
</feature>
<name>G3JRD7_CORMM</name>
<organism evidence="5 6">
    <name type="scientific">Cordyceps militaris (strain CM01)</name>
    <name type="common">Caterpillar fungus</name>
    <dbReference type="NCBI Taxonomy" id="983644"/>
    <lineage>
        <taxon>Eukaryota</taxon>
        <taxon>Fungi</taxon>
        <taxon>Dikarya</taxon>
        <taxon>Ascomycota</taxon>
        <taxon>Pezizomycotina</taxon>
        <taxon>Sordariomycetes</taxon>
        <taxon>Hypocreomycetidae</taxon>
        <taxon>Hypocreales</taxon>
        <taxon>Cordycipitaceae</taxon>
        <taxon>Cordyceps</taxon>
    </lineage>
</organism>
<dbReference type="GeneID" id="18170538"/>
<dbReference type="FunCoup" id="G3JRD7">
    <property type="interactions" value="180"/>
</dbReference>
<dbReference type="InParanoid" id="G3JRD7"/>
<evidence type="ECO:0000256" key="3">
    <source>
        <dbReference type="ARBA" id="ARBA00023186"/>
    </source>
</evidence>
<dbReference type="Proteomes" id="UP000001610">
    <property type="component" value="Unassembled WGS sequence"/>
</dbReference>
<dbReference type="KEGG" id="cmt:CCM_08531"/>
<evidence type="ECO:0000256" key="4">
    <source>
        <dbReference type="SAM" id="MobiDB-lite"/>
    </source>
</evidence>
<proteinExistence type="predicted"/>
<dbReference type="PANTHER" id="PTHR45639">
    <property type="entry name" value="HSC70CB, ISOFORM G-RELATED"/>
    <property type="match status" value="1"/>
</dbReference>
<dbReference type="SUPFAM" id="SSF53067">
    <property type="entry name" value="Actin-like ATPase domain"/>
    <property type="match status" value="2"/>
</dbReference>
<sequence length="1160" mass="126808">MDILAKNQQLHQQRYILCRERHHGAERHVRLAYCTYDRTKEGLEPGPEIDRFGLWWLPGAGQSRAPTCLKVDCQWRIVLGVCFTTLHVMPTTTAVALRYMLEGTIIRVHARQEPDACEAGCLEYLGRDYFERDDGGGRQYGRRAVDQIVPEDEHKAAGNRRLTPFFLFASNVMAVSAVLGVDLGTEYIKAALVKPGMPLDIVLTKDSRRKETSAVAFKPAPGGAQSGQFPERAYGADAVALSARFPGEVYPNLKTLLGLPASDAVVADYAARHPALQLQAHATRGTPSLKTKTLTADEEAWMVEELLAMQLQSIQKNAEALAGEGSSVRSIVMTVPPFYTTEERRALQLAAEMASLKVLGIMSDGLAVGLNYATGRQFPNINEGAKPEYHIVFDMGAGSTTATVLRFQSRNVKDVGKYNKTVQEVQSLGAGWDRTLGGDALNYLITDNMISQFLESKSAQKVSATSEGVRAHGRAMAKLIKEAERVRHVLSANQNTGASFEGLYEDVDFKFKLTRADFENMAQDFPERVATVVNDALKMAGLDIVDLDSIILHGGATRTPFVQKALEKLVGSADKLRSNVNSDEAAVFGAGFRGAELSPSFRVKEIRISEGSNYDAGIKYTNAKGKEQRQRLWTSTSPLGGAPKALTFHDFKDFSGTFYQQVGDDDQTVATFSTKNLTATAVALKDRYPSCVDSEIVFKLALKLSSENGEVAVASAYVECEAEVKETLIDGVKNLFGFGKKDASEDGEDAKADATKSGKKSTKSSKPKKSSKSSESASSSTESASASTGTNDSKSTEAAAAPKEDVKKKELVSIPVQVVIEKAGLPQLTQEELTTSKDRLKAFADSDKARLQREEALNKLEAFTYKIRDLLENDDFIAKSTEKERTTLSEKASEASDWLYEDGTTATKDEFKAKLKSLQDLANPVQKRVQESTARPKAVKQLKDLLSQTDNFLAGIYQQIDEHEQYLASASAASSSTSTASAAAESSTGEFDGLEDEDATTTKEEVEEEKPAAATPPPYKREDLSEVEKLNTETKAWLKDMEAKQDKLGAAEDPVLVSSDIAAKEDKLSKISMEVAMKGFRYFNGSGKKPKAKKPSKSKGKGKGKKFDVNDMDAEMFAEGIDQKELDRILADIRKRHADEETKKEDGSKEEAKTKGHDEL</sequence>
<dbReference type="EMBL" id="JH126405">
    <property type="protein sequence ID" value="EGX88487.1"/>
    <property type="molecule type" value="Genomic_DNA"/>
</dbReference>
<accession>G3JRD7</accession>
<dbReference type="VEuPathDB" id="FungiDB:CCM_08531"/>
<evidence type="ECO:0000313" key="5">
    <source>
        <dbReference type="EMBL" id="EGX88487.1"/>
    </source>
</evidence>